<dbReference type="OMA" id="SKIMRWS"/>
<keyword evidence="2" id="KW-1185">Reference proteome</keyword>
<name>A0A7N0URY8_KALFE</name>
<dbReference type="AlphaFoldDB" id="A0A7N0URY8"/>
<sequence length="68" mass="8228">MRKCVYEELSKDELHKLFLELRRLLKLLLQKFQRQYPKEVMKDQCSKIMRWSMAEQEVEPSQPAALST</sequence>
<dbReference type="Proteomes" id="UP000594263">
    <property type="component" value="Unplaced"/>
</dbReference>
<protein>
    <submittedName>
        <fullName evidence="1">Uncharacterized protein</fullName>
    </submittedName>
</protein>
<accession>A0A7N0URY8</accession>
<evidence type="ECO:0000313" key="1">
    <source>
        <dbReference type="EnsemblPlants" id="Kaladp0081s0362.1.v1.1"/>
    </source>
</evidence>
<reference evidence="1" key="1">
    <citation type="submission" date="2021-01" db="UniProtKB">
        <authorList>
            <consortium name="EnsemblPlants"/>
        </authorList>
    </citation>
    <scope>IDENTIFICATION</scope>
</reference>
<evidence type="ECO:0000313" key="2">
    <source>
        <dbReference type="Proteomes" id="UP000594263"/>
    </source>
</evidence>
<organism evidence="1 2">
    <name type="scientific">Kalanchoe fedtschenkoi</name>
    <name type="common">Lavender scallops</name>
    <name type="synonym">South American air plant</name>
    <dbReference type="NCBI Taxonomy" id="63787"/>
    <lineage>
        <taxon>Eukaryota</taxon>
        <taxon>Viridiplantae</taxon>
        <taxon>Streptophyta</taxon>
        <taxon>Embryophyta</taxon>
        <taxon>Tracheophyta</taxon>
        <taxon>Spermatophyta</taxon>
        <taxon>Magnoliopsida</taxon>
        <taxon>eudicotyledons</taxon>
        <taxon>Gunneridae</taxon>
        <taxon>Pentapetalae</taxon>
        <taxon>Saxifragales</taxon>
        <taxon>Crassulaceae</taxon>
        <taxon>Kalanchoe</taxon>
    </lineage>
</organism>
<dbReference type="Gramene" id="Kaladp0081s0362.1.v1.1">
    <property type="protein sequence ID" value="Kaladp0081s0362.1.v1.1"/>
    <property type="gene ID" value="Kaladp0081s0362.v1.1"/>
</dbReference>
<proteinExistence type="predicted"/>
<dbReference type="EnsemblPlants" id="Kaladp0081s0362.1.v1.1">
    <property type="protein sequence ID" value="Kaladp0081s0362.1.v1.1"/>
    <property type="gene ID" value="Kaladp0081s0362.v1.1"/>
</dbReference>